<proteinExistence type="predicted"/>
<protein>
    <recommendedName>
        <fullName evidence="1">Lipocalin-like domain-containing protein</fullName>
    </recommendedName>
</protein>
<accession>A0A6A6T942</accession>
<dbReference type="EMBL" id="MU004339">
    <property type="protein sequence ID" value="KAF2656172.1"/>
    <property type="molecule type" value="Genomic_DNA"/>
</dbReference>
<gene>
    <name evidence="2" type="ORF">K491DRAFT_692195</name>
</gene>
<dbReference type="Proteomes" id="UP000799324">
    <property type="component" value="Unassembled WGS sequence"/>
</dbReference>
<evidence type="ECO:0000313" key="2">
    <source>
        <dbReference type="EMBL" id="KAF2656172.1"/>
    </source>
</evidence>
<dbReference type="OrthoDB" id="3904217at2759"/>
<dbReference type="Pfam" id="PF13924">
    <property type="entry name" value="Lipocalin_5"/>
    <property type="match status" value="1"/>
</dbReference>
<dbReference type="AlphaFoldDB" id="A0A6A6T942"/>
<name>A0A6A6T942_9PLEO</name>
<reference evidence="2" key="1">
    <citation type="journal article" date="2020" name="Stud. Mycol.">
        <title>101 Dothideomycetes genomes: a test case for predicting lifestyles and emergence of pathogens.</title>
        <authorList>
            <person name="Haridas S."/>
            <person name="Albert R."/>
            <person name="Binder M."/>
            <person name="Bloem J."/>
            <person name="Labutti K."/>
            <person name="Salamov A."/>
            <person name="Andreopoulos B."/>
            <person name="Baker S."/>
            <person name="Barry K."/>
            <person name="Bills G."/>
            <person name="Bluhm B."/>
            <person name="Cannon C."/>
            <person name="Castanera R."/>
            <person name="Culley D."/>
            <person name="Daum C."/>
            <person name="Ezra D."/>
            <person name="Gonzalez J."/>
            <person name="Henrissat B."/>
            <person name="Kuo A."/>
            <person name="Liang C."/>
            <person name="Lipzen A."/>
            <person name="Lutzoni F."/>
            <person name="Magnuson J."/>
            <person name="Mondo S."/>
            <person name="Nolan M."/>
            <person name="Ohm R."/>
            <person name="Pangilinan J."/>
            <person name="Park H.-J."/>
            <person name="Ramirez L."/>
            <person name="Alfaro M."/>
            <person name="Sun H."/>
            <person name="Tritt A."/>
            <person name="Yoshinaga Y."/>
            <person name="Zwiers L.-H."/>
            <person name="Turgeon B."/>
            <person name="Goodwin S."/>
            <person name="Spatafora J."/>
            <person name="Crous P."/>
            <person name="Grigoriev I."/>
        </authorList>
    </citation>
    <scope>NUCLEOTIDE SEQUENCE</scope>
    <source>
        <strain evidence="2">CBS 122681</strain>
    </source>
</reference>
<dbReference type="InterPro" id="IPR024311">
    <property type="entry name" value="Lipocalin-like"/>
</dbReference>
<sequence>MVPPSDVIKAIAGAWVLINNTILDANGTYRDPSTFGTGANPAGLLMYTPGGYMSASIEATEPAWRPTNISWPTRDNDSVLDSDWASVGRHTLSYAGNYSVRAWNATHGNITHGPLLYAYLPNMVGTRQERNYTLLEGGNMLYVNAINTKDGSVGALYWRKADQKNISEIVVS</sequence>
<keyword evidence="3" id="KW-1185">Reference proteome</keyword>
<evidence type="ECO:0000259" key="1">
    <source>
        <dbReference type="Pfam" id="PF13924"/>
    </source>
</evidence>
<organism evidence="2 3">
    <name type="scientific">Lophiostoma macrostomum CBS 122681</name>
    <dbReference type="NCBI Taxonomy" id="1314788"/>
    <lineage>
        <taxon>Eukaryota</taxon>
        <taxon>Fungi</taxon>
        <taxon>Dikarya</taxon>
        <taxon>Ascomycota</taxon>
        <taxon>Pezizomycotina</taxon>
        <taxon>Dothideomycetes</taxon>
        <taxon>Pleosporomycetidae</taxon>
        <taxon>Pleosporales</taxon>
        <taxon>Lophiostomataceae</taxon>
        <taxon>Lophiostoma</taxon>
    </lineage>
</organism>
<feature type="domain" description="Lipocalin-like" evidence="1">
    <location>
        <begin position="13"/>
        <end position="161"/>
    </location>
</feature>
<evidence type="ECO:0000313" key="3">
    <source>
        <dbReference type="Proteomes" id="UP000799324"/>
    </source>
</evidence>